<protein>
    <submittedName>
        <fullName evidence="1">Uncharacterized protein</fullName>
    </submittedName>
</protein>
<evidence type="ECO:0000313" key="2">
    <source>
        <dbReference type="Proteomes" id="UP000027730"/>
    </source>
</evidence>
<keyword evidence="2" id="KW-1185">Reference proteome</keyword>
<sequence length="150" mass="17351">MADIRRSVTEDGMGESPSILLTRGMMHDSTSETREVQLLEHQGYRGMKVLFLERQDDWLISWIRMAPRLQLATRAWLVRRKVDQLVIGWRELQLLDAVSSLEIHMREIVAATERCKQQLCKEASSGCKLWTSAANKQWKRMKHSPIATMG</sequence>
<dbReference type="RefSeq" id="XP_013424148.1">
    <property type="nucleotide sequence ID" value="XM_013568694.1"/>
</dbReference>
<accession>A0A074WEN8</accession>
<dbReference type="Proteomes" id="UP000027730">
    <property type="component" value="Unassembled WGS sequence"/>
</dbReference>
<dbReference type="AlphaFoldDB" id="A0A074WEN8"/>
<gene>
    <name evidence="1" type="ORF">M436DRAFT_66850</name>
</gene>
<proteinExistence type="predicted"/>
<dbReference type="GeneID" id="25414125"/>
<evidence type="ECO:0000313" key="1">
    <source>
        <dbReference type="EMBL" id="KEQ70009.1"/>
    </source>
</evidence>
<dbReference type="EMBL" id="KL584719">
    <property type="protein sequence ID" value="KEQ70009.1"/>
    <property type="molecule type" value="Genomic_DNA"/>
</dbReference>
<reference evidence="1 2" key="1">
    <citation type="journal article" date="2014" name="BMC Genomics">
        <title>Genome sequencing of four Aureobasidium pullulans varieties: biotechnological potential, stress tolerance, and description of new species.</title>
        <authorList>
            <person name="Gostin Ar C."/>
            <person name="Ohm R.A."/>
            <person name="Kogej T."/>
            <person name="Sonjak S."/>
            <person name="Turk M."/>
            <person name="Zajc J."/>
            <person name="Zalar P."/>
            <person name="Grube M."/>
            <person name="Sun H."/>
            <person name="Han J."/>
            <person name="Sharma A."/>
            <person name="Chiniquy J."/>
            <person name="Ngan C.Y."/>
            <person name="Lipzen A."/>
            <person name="Barry K."/>
            <person name="Grigoriev I.V."/>
            <person name="Gunde-Cimerman N."/>
        </authorList>
    </citation>
    <scope>NUCLEOTIDE SEQUENCE [LARGE SCALE GENOMIC DNA]</scope>
    <source>
        <strain evidence="1 2">CBS 147.97</strain>
    </source>
</reference>
<dbReference type="HOGENOM" id="CLU_1740128_0_0_1"/>
<organism evidence="1 2">
    <name type="scientific">Aureobasidium namibiae CBS 147.97</name>
    <dbReference type="NCBI Taxonomy" id="1043004"/>
    <lineage>
        <taxon>Eukaryota</taxon>
        <taxon>Fungi</taxon>
        <taxon>Dikarya</taxon>
        <taxon>Ascomycota</taxon>
        <taxon>Pezizomycotina</taxon>
        <taxon>Dothideomycetes</taxon>
        <taxon>Dothideomycetidae</taxon>
        <taxon>Dothideales</taxon>
        <taxon>Saccotheciaceae</taxon>
        <taxon>Aureobasidium</taxon>
    </lineage>
</organism>
<name>A0A074WEN8_9PEZI</name>